<feature type="compositionally biased region" description="Basic residues" evidence="1">
    <location>
        <begin position="198"/>
        <end position="209"/>
    </location>
</feature>
<keyword evidence="3" id="KW-1185">Reference proteome</keyword>
<evidence type="ECO:0000313" key="3">
    <source>
        <dbReference type="Proteomes" id="UP000774617"/>
    </source>
</evidence>
<comment type="caution">
    <text evidence="2">The sequence shown here is derived from an EMBL/GenBank/DDBJ whole genome shotgun (WGS) entry which is preliminary data.</text>
</comment>
<accession>A0ABQ8G1V1</accession>
<proteinExistence type="predicted"/>
<evidence type="ECO:0000313" key="2">
    <source>
        <dbReference type="EMBL" id="KAH7042241.1"/>
    </source>
</evidence>
<feature type="region of interest" description="Disordered" evidence="1">
    <location>
        <begin position="1"/>
        <end position="23"/>
    </location>
</feature>
<dbReference type="Proteomes" id="UP000774617">
    <property type="component" value="Unassembled WGS sequence"/>
</dbReference>
<feature type="region of interest" description="Disordered" evidence="1">
    <location>
        <begin position="198"/>
        <end position="218"/>
    </location>
</feature>
<gene>
    <name evidence="2" type="ORF">B0J12DRAFT_702418</name>
</gene>
<protein>
    <submittedName>
        <fullName evidence="2">Uncharacterized protein</fullName>
    </submittedName>
</protein>
<dbReference type="EMBL" id="JAGTJR010000026">
    <property type="protein sequence ID" value="KAH7042241.1"/>
    <property type="molecule type" value="Genomic_DNA"/>
</dbReference>
<evidence type="ECO:0000256" key="1">
    <source>
        <dbReference type="SAM" id="MobiDB-lite"/>
    </source>
</evidence>
<organism evidence="2 3">
    <name type="scientific">Macrophomina phaseolina</name>
    <dbReference type="NCBI Taxonomy" id="35725"/>
    <lineage>
        <taxon>Eukaryota</taxon>
        <taxon>Fungi</taxon>
        <taxon>Dikarya</taxon>
        <taxon>Ascomycota</taxon>
        <taxon>Pezizomycotina</taxon>
        <taxon>Dothideomycetes</taxon>
        <taxon>Dothideomycetes incertae sedis</taxon>
        <taxon>Botryosphaeriales</taxon>
        <taxon>Botryosphaeriaceae</taxon>
        <taxon>Macrophomina</taxon>
    </lineage>
</organism>
<reference evidence="2 3" key="1">
    <citation type="journal article" date="2021" name="Nat. Commun.">
        <title>Genetic determinants of endophytism in the Arabidopsis root mycobiome.</title>
        <authorList>
            <person name="Mesny F."/>
            <person name="Miyauchi S."/>
            <person name="Thiergart T."/>
            <person name="Pickel B."/>
            <person name="Atanasova L."/>
            <person name="Karlsson M."/>
            <person name="Huettel B."/>
            <person name="Barry K.W."/>
            <person name="Haridas S."/>
            <person name="Chen C."/>
            <person name="Bauer D."/>
            <person name="Andreopoulos W."/>
            <person name="Pangilinan J."/>
            <person name="LaButti K."/>
            <person name="Riley R."/>
            <person name="Lipzen A."/>
            <person name="Clum A."/>
            <person name="Drula E."/>
            <person name="Henrissat B."/>
            <person name="Kohler A."/>
            <person name="Grigoriev I.V."/>
            <person name="Martin F.M."/>
            <person name="Hacquard S."/>
        </authorList>
    </citation>
    <scope>NUCLEOTIDE SEQUENCE [LARGE SCALE GENOMIC DNA]</scope>
    <source>
        <strain evidence="2 3">MPI-SDFR-AT-0080</strain>
    </source>
</reference>
<sequence length="218" mass="24024">MSSSSTPGSSPPKPQPILPKKKPPTTKQIAELIYENGIPLRGGWSGLLAFVRFTVAAKSLMREDAPHIPVYWSRQPTCYRWDMIMLLEREYVDLKRFVGHWGAELLIQSAIRNRNVVANRIASINVTAAFETQGLARELALPSRERSLTPVARVVVEAAEVPAEVPAEDSEDTVNVEVPVKSRAAASVRVQKVNKIPKGRGKGVAKGVKRAPATRTRR</sequence>
<name>A0ABQ8G1V1_9PEZI</name>